<feature type="domain" description="G-protein coupled receptors family 1 profile" evidence="14">
    <location>
        <begin position="1"/>
        <end position="208"/>
    </location>
</feature>
<evidence type="ECO:0000256" key="6">
    <source>
        <dbReference type="ARBA" id="ARBA00022989"/>
    </source>
</evidence>
<evidence type="ECO:0000313" key="15">
    <source>
        <dbReference type="Ensembl" id="ENSSORP00005001500.1"/>
    </source>
</evidence>
<keyword evidence="5" id="KW-0552">Olfaction</keyword>
<keyword evidence="11" id="KW-0325">Glycoprotein</keyword>
<evidence type="ECO:0000256" key="5">
    <source>
        <dbReference type="ARBA" id="ARBA00022725"/>
    </source>
</evidence>
<dbReference type="Ensembl" id="ENSSORT00005001545.1">
    <property type="protein sequence ID" value="ENSSORP00005001500.1"/>
    <property type="gene ID" value="ENSSORG00005000927.1"/>
</dbReference>
<keyword evidence="12" id="KW-0807">Transducer</keyword>
<protein>
    <submittedName>
        <fullName evidence="15">Olfactory receptor family 10 subfamily Q member 1</fullName>
    </submittedName>
</protein>
<dbReference type="PANTHER" id="PTHR24242:SF359">
    <property type="entry name" value="ODORANT RECEPTOR-RELATED"/>
    <property type="match status" value="1"/>
</dbReference>
<evidence type="ECO:0000256" key="7">
    <source>
        <dbReference type="ARBA" id="ARBA00023040"/>
    </source>
</evidence>
<evidence type="ECO:0000259" key="14">
    <source>
        <dbReference type="PROSITE" id="PS50262"/>
    </source>
</evidence>
<evidence type="ECO:0000256" key="2">
    <source>
        <dbReference type="ARBA" id="ARBA00022475"/>
    </source>
</evidence>
<dbReference type="PROSITE" id="PS50262">
    <property type="entry name" value="G_PROTEIN_RECEP_F1_2"/>
    <property type="match status" value="1"/>
</dbReference>
<evidence type="ECO:0000256" key="4">
    <source>
        <dbReference type="ARBA" id="ARBA00022692"/>
    </source>
</evidence>
<evidence type="ECO:0000256" key="11">
    <source>
        <dbReference type="ARBA" id="ARBA00023180"/>
    </source>
</evidence>
<dbReference type="PANTHER" id="PTHR24242">
    <property type="entry name" value="G-PROTEIN COUPLED RECEPTOR"/>
    <property type="match status" value="1"/>
</dbReference>
<reference evidence="15" key="1">
    <citation type="submission" date="2019-06" db="EMBL/GenBank/DDBJ databases">
        <authorList>
            <consortium name="Wellcome Sanger Institute Data Sharing"/>
        </authorList>
    </citation>
    <scope>NUCLEOTIDE SEQUENCE [LARGE SCALE GENOMIC DNA]</scope>
</reference>
<dbReference type="Proteomes" id="UP000472271">
    <property type="component" value="Chromosome 14"/>
</dbReference>
<keyword evidence="3" id="KW-0716">Sensory transduction</keyword>
<dbReference type="InterPro" id="IPR017452">
    <property type="entry name" value="GPCR_Rhodpsn_7TM"/>
</dbReference>
<comment type="subcellular location">
    <subcellularLocation>
        <location evidence="1">Cell membrane</location>
        <topology evidence="1">Multi-pass membrane protein</topology>
    </subcellularLocation>
</comment>
<evidence type="ECO:0000256" key="1">
    <source>
        <dbReference type="ARBA" id="ARBA00004651"/>
    </source>
</evidence>
<evidence type="ECO:0000313" key="16">
    <source>
        <dbReference type="Proteomes" id="UP000472271"/>
    </source>
</evidence>
<dbReference type="InParanoid" id="A0A672YCS0"/>
<keyword evidence="2" id="KW-1003">Cell membrane</keyword>
<keyword evidence="9" id="KW-1015">Disulfide bond</keyword>
<dbReference type="Gene3D" id="1.20.1070.10">
    <property type="entry name" value="Rhodopsin 7-helix transmembrane proteins"/>
    <property type="match status" value="1"/>
</dbReference>
<dbReference type="GO" id="GO:0004984">
    <property type="term" value="F:olfactory receptor activity"/>
    <property type="evidence" value="ECO:0007669"/>
    <property type="project" value="InterPro"/>
</dbReference>
<organism evidence="15 16">
    <name type="scientific">Sphaeramia orbicularis</name>
    <name type="common">orbiculate cardinalfish</name>
    <dbReference type="NCBI Taxonomy" id="375764"/>
    <lineage>
        <taxon>Eukaryota</taxon>
        <taxon>Metazoa</taxon>
        <taxon>Chordata</taxon>
        <taxon>Craniata</taxon>
        <taxon>Vertebrata</taxon>
        <taxon>Euteleostomi</taxon>
        <taxon>Actinopterygii</taxon>
        <taxon>Neopterygii</taxon>
        <taxon>Teleostei</taxon>
        <taxon>Neoteleostei</taxon>
        <taxon>Acanthomorphata</taxon>
        <taxon>Gobiaria</taxon>
        <taxon>Kurtiformes</taxon>
        <taxon>Apogonoidei</taxon>
        <taxon>Apogonidae</taxon>
        <taxon>Apogoninae</taxon>
        <taxon>Sphaeramia</taxon>
    </lineage>
</organism>
<evidence type="ECO:0000256" key="8">
    <source>
        <dbReference type="ARBA" id="ARBA00023136"/>
    </source>
</evidence>
<dbReference type="InterPro" id="IPR000725">
    <property type="entry name" value="Olfact_rcpt"/>
</dbReference>
<keyword evidence="8 13" id="KW-0472">Membrane</keyword>
<dbReference type="InterPro" id="IPR050939">
    <property type="entry name" value="Olfactory_GPCR1"/>
</dbReference>
<dbReference type="GO" id="GO:0005886">
    <property type="term" value="C:plasma membrane"/>
    <property type="evidence" value="ECO:0007669"/>
    <property type="project" value="UniProtKB-SubCell"/>
</dbReference>
<reference evidence="15" key="3">
    <citation type="submission" date="2025-09" db="UniProtKB">
        <authorList>
            <consortium name="Ensembl"/>
        </authorList>
    </citation>
    <scope>IDENTIFICATION</scope>
</reference>
<proteinExistence type="predicted"/>
<dbReference type="FunFam" id="1.20.1070.10:FF:000015">
    <property type="entry name" value="Olfactory receptor"/>
    <property type="match status" value="1"/>
</dbReference>
<dbReference type="SUPFAM" id="SSF81321">
    <property type="entry name" value="Family A G protein-coupled receptor-like"/>
    <property type="match status" value="1"/>
</dbReference>
<feature type="transmembrane region" description="Helical" evidence="13">
    <location>
        <begin position="160"/>
        <end position="180"/>
    </location>
</feature>
<dbReference type="PRINTS" id="PR00245">
    <property type="entry name" value="OLFACTORYR"/>
</dbReference>
<gene>
    <name evidence="15" type="primary">or6at1</name>
</gene>
<feature type="transmembrane region" description="Helical" evidence="13">
    <location>
        <begin position="116"/>
        <end position="140"/>
    </location>
</feature>
<dbReference type="FunCoup" id="A0A672YCS0">
    <property type="interactions" value="437"/>
</dbReference>
<accession>A0A672YCS0</accession>
<dbReference type="AlphaFoldDB" id="A0A672YCS0"/>
<keyword evidence="7" id="KW-0297">G-protein coupled receptor</keyword>
<sequence>SHVLLLGPPTLSVPICFMQMFFFIQLGITTRSILTVMAYDRYLAICNPLRYTTIMTQPVRRLLIAGSWGFSTFCTMPSATLTWTRPFCGPNMVQHFWCDISTLRRLMCINTRVDNILALTFALVALGTTGLLILTSYILIGISVSKMGVAERWKAIGTCAAHLIVVTVSYTAASVVYISYRVGNFSSQVRPKAVVYAALTPCLNPMIYSLRNKELQEAIRRMFGRLRASAVSSGKDVTTVS</sequence>
<reference evidence="15" key="2">
    <citation type="submission" date="2025-08" db="UniProtKB">
        <authorList>
            <consortium name="Ensembl"/>
        </authorList>
    </citation>
    <scope>IDENTIFICATION</scope>
</reference>
<evidence type="ECO:0000256" key="12">
    <source>
        <dbReference type="ARBA" id="ARBA00023224"/>
    </source>
</evidence>
<keyword evidence="16" id="KW-1185">Reference proteome</keyword>
<evidence type="ECO:0000256" key="3">
    <source>
        <dbReference type="ARBA" id="ARBA00022606"/>
    </source>
</evidence>
<keyword evidence="4 13" id="KW-0812">Transmembrane</keyword>
<evidence type="ECO:0000256" key="10">
    <source>
        <dbReference type="ARBA" id="ARBA00023170"/>
    </source>
</evidence>
<feature type="transmembrane region" description="Helical" evidence="13">
    <location>
        <begin position="12"/>
        <end position="34"/>
    </location>
</feature>
<evidence type="ECO:0000256" key="9">
    <source>
        <dbReference type="ARBA" id="ARBA00023157"/>
    </source>
</evidence>
<keyword evidence="10" id="KW-0675">Receptor</keyword>
<dbReference type="GO" id="GO:0004930">
    <property type="term" value="F:G protein-coupled receptor activity"/>
    <property type="evidence" value="ECO:0007669"/>
    <property type="project" value="UniProtKB-KW"/>
</dbReference>
<name>A0A672YCS0_9TELE</name>
<dbReference type="Pfam" id="PF13853">
    <property type="entry name" value="7tm_4"/>
    <property type="match status" value="1"/>
</dbReference>
<evidence type="ECO:0000256" key="13">
    <source>
        <dbReference type="SAM" id="Phobius"/>
    </source>
</evidence>
<keyword evidence="6 13" id="KW-1133">Transmembrane helix</keyword>